<dbReference type="Pfam" id="PF13635">
    <property type="entry name" value="DUF4143"/>
    <property type="match status" value="1"/>
</dbReference>
<dbReference type="PANTHER" id="PTHR33295">
    <property type="entry name" value="ATPASE"/>
    <property type="match status" value="1"/>
</dbReference>
<protein>
    <submittedName>
        <fullName evidence="3">Uncharacterized protein</fullName>
    </submittedName>
</protein>
<dbReference type="PANTHER" id="PTHR33295:SF7">
    <property type="entry name" value="ATPASE"/>
    <property type="match status" value="1"/>
</dbReference>
<feature type="non-terminal residue" evidence="3">
    <location>
        <position position="1"/>
    </location>
</feature>
<dbReference type="Pfam" id="PF13173">
    <property type="entry name" value="AAA_14"/>
    <property type="match status" value="1"/>
</dbReference>
<evidence type="ECO:0000313" key="3">
    <source>
        <dbReference type="EMBL" id="GAI87418.1"/>
    </source>
</evidence>
<comment type="caution">
    <text evidence="3">The sequence shown here is derived from an EMBL/GenBank/DDBJ whole genome shotgun (WGS) entry which is preliminary data.</text>
</comment>
<organism evidence="3">
    <name type="scientific">marine sediment metagenome</name>
    <dbReference type="NCBI Taxonomy" id="412755"/>
    <lineage>
        <taxon>unclassified sequences</taxon>
        <taxon>metagenomes</taxon>
        <taxon>ecological metagenomes</taxon>
    </lineage>
</organism>
<dbReference type="InterPro" id="IPR041682">
    <property type="entry name" value="AAA_14"/>
</dbReference>
<dbReference type="InterPro" id="IPR027417">
    <property type="entry name" value="P-loop_NTPase"/>
</dbReference>
<name>X1S3E6_9ZZZZ</name>
<gene>
    <name evidence="3" type="ORF">S12H4_17921</name>
</gene>
<accession>X1S3E6</accession>
<dbReference type="SUPFAM" id="SSF52540">
    <property type="entry name" value="P-loop containing nucleoside triphosphate hydrolases"/>
    <property type="match status" value="1"/>
</dbReference>
<evidence type="ECO:0000259" key="1">
    <source>
        <dbReference type="Pfam" id="PF13173"/>
    </source>
</evidence>
<evidence type="ECO:0000259" key="2">
    <source>
        <dbReference type="Pfam" id="PF13635"/>
    </source>
</evidence>
<sequence>NCLKVNLEEKPELKKFFFDNDVKRILTELSILLNEDVSYGSTLFFIDEIQICPEAIQSLRYFKELIPELHVICAGSLLDHTLNEMKSPMPVGRVEFLHMYPMNFKEFLMAINQEKLVSYIEEFNFTKPFSEVIHNQISQYLRFYFFIGGMPAVVKTYAENDKLSEIQRIHNNILTSIQYDFAKYGTRRQQEYLQIVLKYCGRYPGRKIKYSNIDRKIRSTFLKESIKKLELSRIIHTVKHSNARKVPLTEHAKEDVYKTMFIDIGFVNQFNQIDLTELENFIDNFLFE</sequence>
<feature type="domain" description="DUF4143" evidence="2">
    <location>
        <begin position="179"/>
        <end position="276"/>
    </location>
</feature>
<feature type="domain" description="AAA" evidence="1">
    <location>
        <begin position="2"/>
        <end position="108"/>
    </location>
</feature>
<reference evidence="3" key="1">
    <citation type="journal article" date="2014" name="Front. Microbiol.">
        <title>High frequency of phylogenetically diverse reductive dehalogenase-homologous genes in deep subseafloor sedimentary metagenomes.</title>
        <authorList>
            <person name="Kawai M."/>
            <person name="Futagami T."/>
            <person name="Toyoda A."/>
            <person name="Takaki Y."/>
            <person name="Nishi S."/>
            <person name="Hori S."/>
            <person name="Arai W."/>
            <person name="Tsubouchi T."/>
            <person name="Morono Y."/>
            <person name="Uchiyama I."/>
            <person name="Ito T."/>
            <person name="Fujiyama A."/>
            <person name="Inagaki F."/>
            <person name="Takami H."/>
        </authorList>
    </citation>
    <scope>NUCLEOTIDE SEQUENCE</scope>
    <source>
        <strain evidence="3">Expedition CK06-06</strain>
    </source>
</reference>
<dbReference type="AlphaFoldDB" id="X1S3E6"/>
<dbReference type="InterPro" id="IPR025420">
    <property type="entry name" value="DUF4143"/>
</dbReference>
<proteinExistence type="predicted"/>
<dbReference type="EMBL" id="BARW01008807">
    <property type="protein sequence ID" value="GAI87418.1"/>
    <property type="molecule type" value="Genomic_DNA"/>
</dbReference>